<reference evidence="4" key="1">
    <citation type="submission" date="2022-11" db="UniProtKB">
        <authorList>
            <consortium name="WormBaseParasite"/>
        </authorList>
    </citation>
    <scope>IDENTIFICATION</scope>
</reference>
<keyword evidence="3" id="KW-1185">Reference proteome</keyword>
<proteinExistence type="predicted"/>
<dbReference type="PANTHER" id="PTHR46295:SF1">
    <property type="entry name" value="ENDOPLASMIC RETICULUM RESIDENT PROTEIN 44"/>
    <property type="match status" value="1"/>
</dbReference>
<protein>
    <submittedName>
        <fullName evidence="4">Thioredoxin domain-containing protein</fullName>
    </submittedName>
</protein>
<keyword evidence="1" id="KW-1133">Transmembrane helix</keyword>
<sequence>MVDHGGMFTNPVGSIHSAGSINPVGSWKRRFHSLHGELVDGSSGWLLVVLVDGSLERVPQFIIAAAVLHNICRLRGVSDENDEEMNDDQPERRLASLSLAVDTMIKKRDGDCGRSAFLIQIPIFCGFILLFSNSAAAAVIPLDSKTWKLCWLKTMLSSSISMPIGPAVFASVDCDRQPDIAQKYHVSKYPTLKLFRFGELIKKEYRGQRSADALADFVNKQMESKLQTFTSKEDLESKIDVSKRNVIAYFAQTTGVDYKNMEKAASALRDDCVFW</sequence>
<dbReference type="AlphaFoldDB" id="A0A915EKE8"/>
<name>A0A915EKE8_9BILA</name>
<evidence type="ECO:0000259" key="2">
    <source>
        <dbReference type="Pfam" id="PF00085"/>
    </source>
</evidence>
<dbReference type="WBParaSite" id="jg6877">
    <property type="protein sequence ID" value="jg6877"/>
    <property type="gene ID" value="jg6877"/>
</dbReference>
<dbReference type="InterPro" id="IPR013766">
    <property type="entry name" value="Thioredoxin_domain"/>
</dbReference>
<dbReference type="Gene3D" id="3.40.30.10">
    <property type="entry name" value="Glutaredoxin"/>
    <property type="match status" value="2"/>
</dbReference>
<dbReference type="GO" id="GO:0005793">
    <property type="term" value="C:endoplasmic reticulum-Golgi intermediate compartment"/>
    <property type="evidence" value="ECO:0007669"/>
    <property type="project" value="TreeGrafter"/>
</dbReference>
<feature type="transmembrane region" description="Helical" evidence="1">
    <location>
        <begin position="116"/>
        <end position="140"/>
    </location>
</feature>
<keyword evidence="1" id="KW-0472">Membrane</keyword>
<dbReference type="Proteomes" id="UP000887574">
    <property type="component" value="Unplaced"/>
</dbReference>
<dbReference type="SUPFAM" id="SSF52833">
    <property type="entry name" value="Thioredoxin-like"/>
    <property type="match status" value="1"/>
</dbReference>
<dbReference type="Pfam" id="PF00085">
    <property type="entry name" value="Thioredoxin"/>
    <property type="match status" value="1"/>
</dbReference>
<dbReference type="GO" id="GO:0005789">
    <property type="term" value="C:endoplasmic reticulum membrane"/>
    <property type="evidence" value="ECO:0007669"/>
    <property type="project" value="TreeGrafter"/>
</dbReference>
<feature type="domain" description="Thioredoxin" evidence="2">
    <location>
        <begin position="166"/>
        <end position="219"/>
    </location>
</feature>
<keyword evidence="1" id="KW-0812">Transmembrane</keyword>
<dbReference type="GO" id="GO:0003756">
    <property type="term" value="F:protein disulfide isomerase activity"/>
    <property type="evidence" value="ECO:0007669"/>
    <property type="project" value="TreeGrafter"/>
</dbReference>
<dbReference type="InterPro" id="IPR052643">
    <property type="entry name" value="ERP44"/>
</dbReference>
<dbReference type="GO" id="GO:0006457">
    <property type="term" value="P:protein folding"/>
    <property type="evidence" value="ECO:0007669"/>
    <property type="project" value="TreeGrafter"/>
</dbReference>
<dbReference type="PANTHER" id="PTHR46295">
    <property type="entry name" value="ENDOPLASMIC RETICULUM RESIDENT PROTEIN 44"/>
    <property type="match status" value="1"/>
</dbReference>
<evidence type="ECO:0000313" key="3">
    <source>
        <dbReference type="Proteomes" id="UP000887574"/>
    </source>
</evidence>
<accession>A0A915EKE8</accession>
<organism evidence="3 4">
    <name type="scientific">Ditylenchus dipsaci</name>
    <dbReference type="NCBI Taxonomy" id="166011"/>
    <lineage>
        <taxon>Eukaryota</taxon>
        <taxon>Metazoa</taxon>
        <taxon>Ecdysozoa</taxon>
        <taxon>Nematoda</taxon>
        <taxon>Chromadorea</taxon>
        <taxon>Rhabditida</taxon>
        <taxon>Tylenchina</taxon>
        <taxon>Tylenchomorpha</taxon>
        <taxon>Sphaerularioidea</taxon>
        <taxon>Anguinidae</taxon>
        <taxon>Anguininae</taxon>
        <taxon>Ditylenchus</taxon>
    </lineage>
</organism>
<evidence type="ECO:0000256" key="1">
    <source>
        <dbReference type="SAM" id="Phobius"/>
    </source>
</evidence>
<evidence type="ECO:0000313" key="4">
    <source>
        <dbReference type="WBParaSite" id="jg6877"/>
    </source>
</evidence>
<dbReference type="InterPro" id="IPR036249">
    <property type="entry name" value="Thioredoxin-like_sf"/>
</dbReference>